<reference evidence="1" key="1">
    <citation type="submission" date="2021-03" db="EMBL/GenBank/DDBJ databases">
        <title>Molecular epidemiology and mechanisms of colistin and carbapenem resistance in Enterobacteriaceae from clinical isolates, the environment and porcine samples in Pretoria, South Africa.</title>
        <authorList>
            <person name="Bogoshi D."/>
            <person name="Mbelle N.M."/>
            <person name="Naidoo V."/>
            <person name="Osei Sekyere J."/>
        </authorList>
    </citation>
    <scope>NUCLEOTIDE SEQUENCE</scope>
    <source>
        <strain evidence="1">C080</strain>
    </source>
</reference>
<dbReference type="EMBL" id="JAGETR010000069">
    <property type="protein sequence ID" value="MBO2006892.1"/>
    <property type="molecule type" value="Genomic_DNA"/>
</dbReference>
<name>A0A939NRH9_SERMA</name>
<gene>
    <name evidence="1" type="ORF">J4732_11550</name>
</gene>
<proteinExistence type="predicted"/>
<protein>
    <submittedName>
        <fullName evidence="1">Uncharacterized protein</fullName>
    </submittedName>
</protein>
<organism evidence="1">
    <name type="scientific">Serratia marcescens</name>
    <dbReference type="NCBI Taxonomy" id="615"/>
    <lineage>
        <taxon>Bacteria</taxon>
        <taxon>Pseudomonadati</taxon>
        <taxon>Pseudomonadota</taxon>
        <taxon>Gammaproteobacteria</taxon>
        <taxon>Enterobacterales</taxon>
        <taxon>Yersiniaceae</taxon>
        <taxon>Serratia</taxon>
    </lineage>
</organism>
<comment type="caution">
    <text evidence="1">The sequence shown here is derived from an EMBL/GenBank/DDBJ whole genome shotgun (WGS) entry which is preliminary data.</text>
</comment>
<evidence type="ECO:0000313" key="1">
    <source>
        <dbReference type="EMBL" id="MBO2006892.1"/>
    </source>
</evidence>
<accession>A0A939NRH9</accession>
<sequence length="79" mass="8719">MRWRVVRCRAVCLFERCDVLLMPTVPRLRAGAVCADAVSRRAPAAFATHCSAYQHMESAGAAGDHYPVRAAGWTLWDVS</sequence>
<dbReference type="AlphaFoldDB" id="A0A939NRH9"/>